<feature type="transmembrane region" description="Helical" evidence="1">
    <location>
        <begin position="80"/>
        <end position="99"/>
    </location>
</feature>
<evidence type="ECO:0000313" key="2">
    <source>
        <dbReference type="EMBL" id="CAG6638055.1"/>
    </source>
</evidence>
<dbReference type="EMBL" id="HBUF01101095">
    <property type="protein sequence ID" value="CAG6638054.1"/>
    <property type="molecule type" value="Transcribed_RNA"/>
</dbReference>
<feature type="transmembrane region" description="Helical" evidence="1">
    <location>
        <begin position="166"/>
        <end position="182"/>
    </location>
</feature>
<accession>A0A8D8QV83</accession>
<keyword evidence="1" id="KW-1133">Transmembrane helix</keyword>
<reference evidence="2" key="1">
    <citation type="submission" date="2021-05" db="EMBL/GenBank/DDBJ databases">
        <authorList>
            <person name="Alioto T."/>
            <person name="Alioto T."/>
            <person name="Gomez Garrido J."/>
        </authorList>
    </citation>
    <scope>NUCLEOTIDE SEQUENCE</scope>
</reference>
<proteinExistence type="predicted"/>
<keyword evidence="1" id="KW-0472">Membrane</keyword>
<feature type="transmembrane region" description="Helical" evidence="1">
    <location>
        <begin position="21"/>
        <end position="52"/>
    </location>
</feature>
<dbReference type="AlphaFoldDB" id="A0A8D8QV83"/>
<sequence length="183" mass="21437">METSSCHLSFKAFKSFLRIHYFLSEFITFVSGCLIDFILRIIVSHCIIVFHIRHSRDVQTLQTVAALTCVFSRPTDIPAVFTQPISLTLVSTFTLFHLLRRNTGLFGKISGYFGRISRSTRRTRSWFAWFVHRFFYRIFDQSFFFFFLFFIIFGLLLFHLRSSSSSSSVFFFISGLLLLLIIS</sequence>
<keyword evidence="1" id="KW-0812">Transmembrane</keyword>
<dbReference type="EMBL" id="HBUF01101096">
    <property type="protein sequence ID" value="CAG6638055.1"/>
    <property type="molecule type" value="Transcribed_RNA"/>
</dbReference>
<organism evidence="2">
    <name type="scientific">Cacopsylla melanoneura</name>
    <dbReference type="NCBI Taxonomy" id="428564"/>
    <lineage>
        <taxon>Eukaryota</taxon>
        <taxon>Metazoa</taxon>
        <taxon>Ecdysozoa</taxon>
        <taxon>Arthropoda</taxon>
        <taxon>Hexapoda</taxon>
        <taxon>Insecta</taxon>
        <taxon>Pterygota</taxon>
        <taxon>Neoptera</taxon>
        <taxon>Paraneoptera</taxon>
        <taxon>Hemiptera</taxon>
        <taxon>Sternorrhyncha</taxon>
        <taxon>Psylloidea</taxon>
        <taxon>Psyllidae</taxon>
        <taxon>Psyllinae</taxon>
        <taxon>Cacopsylla</taxon>
    </lineage>
</organism>
<name>A0A8D8QV83_9HEMI</name>
<evidence type="ECO:0000256" key="1">
    <source>
        <dbReference type="SAM" id="Phobius"/>
    </source>
</evidence>
<feature type="transmembrane region" description="Helical" evidence="1">
    <location>
        <begin position="143"/>
        <end position="160"/>
    </location>
</feature>
<protein>
    <submittedName>
        <fullName evidence="2">Uncharacterized protein</fullName>
    </submittedName>
</protein>